<dbReference type="EMBL" id="KV722472">
    <property type="protein sequence ID" value="OCH87810.1"/>
    <property type="molecule type" value="Genomic_DNA"/>
</dbReference>
<dbReference type="AlphaFoldDB" id="A0A8E2AYK7"/>
<proteinExistence type="predicted"/>
<dbReference type="Proteomes" id="UP000250043">
    <property type="component" value="Unassembled WGS sequence"/>
</dbReference>
<evidence type="ECO:0000313" key="3">
    <source>
        <dbReference type="Proteomes" id="UP000250043"/>
    </source>
</evidence>
<sequence>MARITIRQAGFLHEQAARRYDPHFDAREPPREYDQEMVDRRVDPQACTASEAMCMCNGGPSPPYKMCALVSPRMVQQGLLIEPKDRHHCNGEDKDSESIQPGQWCHLPHSMHIPPARVVDDDYNQGAINALMGLSAYRSSDSRDSSPPPSFGSNVTEVACPSPPQLPRIRFTNLMDRTIPMLVPPHSLVVQW</sequence>
<feature type="region of interest" description="Disordered" evidence="1">
    <location>
        <begin position="138"/>
        <end position="158"/>
    </location>
</feature>
<reference evidence="2 3" key="1">
    <citation type="submission" date="2016-07" db="EMBL/GenBank/DDBJ databases">
        <title>Draft genome of the white-rot fungus Obba rivulosa 3A-2.</title>
        <authorList>
            <consortium name="DOE Joint Genome Institute"/>
            <person name="Miettinen O."/>
            <person name="Riley R."/>
            <person name="Acob R."/>
            <person name="Barry K."/>
            <person name="Cullen D."/>
            <person name="De Vries R."/>
            <person name="Hainaut M."/>
            <person name="Hatakka A."/>
            <person name="Henrissat B."/>
            <person name="Hilden K."/>
            <person name="Kuo R."/>
            <person name="Labutti K."/>
            <person name="Lipzen A."/>
            <person name="Makela M.R."/>
            <person name="Sandor L."/>
            <person name="Spatafora J.W."/>
            <person name="Grigoriev I.V."/>
            <person name="Hibbett D.S."/>
        </authorList>
    </citation>
    <scope>NUCLEOTIDE SEQUENCE [LARGE SCALE GENOMIC DNA]</scope>
    <source>
        <strain evidence="2 3">3A-2</strain>
    </source>
</reference>
<gene>
    <name evidence="2" type="ORF">OBBRIDRAFT_837086</name>
</gene>
<accession>A0A8E2AYK7</accession>
<evidence type="ECO:0000256" key="1">
    <source>
        <dbReference type="SAM" id="MobiDB-lite"/>
    </source>
</evidence>
<name>A0A8E2AYK7_9APHY</name>
<protein>
    <submittedName>
        <fullName evidence="2">Uncharacterized protein</fullName>
    </submittedName>
</protein>
<organism evidence="2 3">
    <name type="scientific">Obba rivulosa</name>
    <dbReference type="NCBI Taxonomy" id="1052685"/>
    <lineage>
        <taxon>Eukaryota</taxon>
        <taxon>Fungi</taxon>
        <taxon>Dikarya</taxon>
        <taxon>Basidiomycota</taxon>
        <taxon>Agaricomycotina</taxon>
        <taxon>Agaricomycetes</taxon>
        <taxon>Polyporales</taxon>
        <taxon>Gelatoporiaceae</taxon>
        <taxon>Obba</taxon>
    </lineage>
</organism>
<keyword evidence="3" id="KW-1185">Reference proteome</keyword>
<evidence type="ECO:0000313" key="2">
    <source>
        <dbReference type="EMBL" id="OCH87810.1"/>
    </source>
</evidence>